<dbReference type="InterPro" id="IPR018511">
    <property type="entry name" value="Hemolysin-typ_Ca-bd_CS"/>
</dbReference>
<dbReference type="AlphaFoldDB" id="A0A8X8H5T6"/>
<dbReference type="PRINTS" id="PR01488">
    <property type="entry name" value="RTXTOXINA"/>
</dbReference>
<dbReference type="GO" id="GO:0005615">
    <property type="term" value="C:extracellular space"/>
    <property type="evidence" value="ECO:0007669"/>
    <property type="project" value="InterPro"/>
</dbReference>
<keyword evidence="6" id="KW-0677">Repeat</keyword>
<keyword evidence="11" id="KW-1185">Reference proteome</keyword>
<organism evidence="10 11">
    <name type="scientific">Fertoeibacter niger</name>
    <dbReference type="NCBI Taxonomy" id="2656921"/>
    <lineage>
        <taxon>Bacteria</taxon>
        <taxon>Pseudomonadati</taxon>
        <taxon>Pseudomonadota</taxon>
        <taxon>Alphaproteobacteria</taxon>
        <taxon>Rhodobacterales</taxon>
        <taxon>Paracoccaceae</taxon>
        <taxon>Fertoeibacter</taxon>
    </lineage>
</organism>
<evidence type="ECO:0000313" key="10">
    <source>
        <dbReference type="EMBL" id="NUB46208.1"/>
    </source>
</evidence>
<evidence type="ECO:0000256" key="3">
    <source>
        <dbReference type="ARBA" id="ARBA00004613"/>
    </source>
</evidence>
<dbReference type="SUPFAM" id="SSF51120">
    <property type="entry name" value="beta-Roll"/>
    <property type="match status" value="4"/>
</dbReference>
<dbReference type="Pfam" id="PF00353">
    <property type="entry name" value="HemolysinCabind"/>
    <property type="match status" value="7"/>
</dbReference>
<evidence type="ECO:0000256" key="2">
    <source>
        <dbReference type="ARBA" id="ARBA00004370"/>
    </source>
</evidence>
<dbReference type="PRINTS" id="PR00313">
    <property type="entry name" value="CABNDNGRPT"/>
</dbReference>
<keyword evidence="5" id="KW-0800">Toxin</keyword>
<evidence type="ECO:0000256" key="8">
    <source>
        <dbReference type="ARBA" id="ARBA00023136"/>
    </source>
</evidence>
<dbReference type="GO" id="GO:0016020">
    <property type="term" value="C:membrane"/>
    <property type="evidence" value="ECO:0007669"/>
    <property type="project" value="UniProtKB-SubCell"/>
</dbReference>
<name>A0A8X8H5T6_9RHOB</name>
<dbReference type="GO" id="GO:0090729">
    <property type="term" value="F:toxin activity"/>
    <property type="evidence" value="ECO:0007669"/>
    <property type="project" value="UniProtKB-KW"/>
</dbReference>
<comment type="cofactor">
    <cofactor evidence="1">
        <name>Ca(2+)</name>
        <dbReference type="ChEBI" id="CHEBI:29108"/>
    </cofactor>
</comment>
<comment type="subcellular location">
    <subcellularLocation>
        <location evidence="2">Membrane</location>
    </subcellularLocation>
    <subcellularLocation>
        <location evidence="3">Secreted</location>
    </subcellularLocation>
</comment>
<keyword evidence="8" id="KW-0472">Membrane</keyword>
<dbReference type="PROSITE" id="PS00330">
    <property type="entry name" value="HEMOLYSIN_CALCIUM"/>
    <property type="match status" value="5"/>
</dbReference>
<dbReference type="InterPro" id="IPR011049">
    <property type="entry name" value="Serralysin-like_metalloprot_C"/>
</dbReference>
<proteinExistence type="predicted"/>
<dbReference type="Gene3D" id="2.150.10.10">
    <property type="entry name" value="Serralysin-like metalloprotease, C-terminal"/>
    <property type="match status" value="6"/>
</dbReference>
<dbReference type="InterPro" id="IPR003995">
    <property type="entry name" value="RTX_toxin_determinant-A"/>
</dbReference>
<evidence type="ECO:0000256" key="1">
    <source>
        <dbReference type="ARBA" id="ARBA00001913"/>
    </source>
</evidence>
<gene>
    <name evidence="10" type="ORF">GEU84_017580</name>
</gene>
<keyword evidence="7" id="KW-0843">Virulence</keyword>
<evidence type="ECO:0000313" key="11">
    <source>
        <dbReference type="Proteomes" id="UP000484076"/>
    </source>
</evidence>
<dbReference type="Pfam" id="PF08548">
    <property type="entry name" value="Peptidase_M10_C"/>
    <property type="match status" value="1"/>
</dbReference>
<reference evidence="10" key="1">
    <citation type="submission" date="2020-05" db="EMBL/GenBank/DDBJ databases">
        <title>Fertoebacter nigrum gen. nov., sp. nov., a new member of the family Rhodobacteraceae.</title>
        <authorList>
            <person name="Szuroczki S."/>
            <person name="Abbaszade G."/>
            <person name="Buni D."/>
            <person name="Schumann P."/>
            <person name="Toth E."/>
        </authorList>
    </citation>
    <scope>NUCLEOTIDE SEQUENCE</scope>
    <source>
        <strain evidence="10">RG-N-1a</strain>
    </source>
</reference>
<protein>
    <submittedName>
        <fullName evidence="10">M10 family metallopeptidase C-terminal domain-containing protein</fullName>
    </submittedName>
</protein>
<dbReference type="EMBL" id="WHUT02000012">
    <property type="protein sequence ID" value="NUB46208.1"/>
    <property type="molecule type" value="Genomic_DNA"/>
</dbReference>
<evidence type="ECO:0000259" key="9">
    <source>
        <dbReference type="Pfam" id="PF08548"/>
    </source>
</evidence>
<sequence length="592" mass="61546">MPNKIINLEPLIENVFKPVDGLIDFDYEVHGGTKDDTIWTLDGNDLIFGGGGHDDIWSKSGSDTIHGGAGNDKIVQANFTVLTYEKLVAYGDEGDDTLSGWEGDDSLFGGWDNDLVEGWEGANYLSGGNGNDTIIGGFDDKADTMVGGIGDDVFVLWDWSGDKVVEDPTGGHDTLIVQAGAKLTLADYVEDLIVADAASEYNNAYKSDDLSSVLTGNWMANTIISTGGWDTLKGGTGDDTLKAGAGHDKLYGGADDDELTAGTGNDTVYGDSGYDVVYGGSGADQIYGGAHGDTLRGGADNDTLWGNDDDDKLFGEGGTDQLFGGGGHDSLVGSGNDSLFGGAGNDTYNVDASAKVIEGFDGGIDTVLTDETYLTLAENVERLYFDTEKHHTGTGNALANVIEGSWGENPAKAVSTFYGLGGNDTLNGGNGNDKLYGGADHDTLNGGNDDDRLDGGTGNDALYGGAGNDALAGGAGQDKLYGGEGADRFVFYAVSDSTGATYDKVVGFDFGADKIDLSFIDANTTLAGNQTFNFTGDKPFFTSAGDLWTEVGGAGIKIFGDINGDGVADLNIVVYGIGNPYEVDFQGSDFIL</sequence>
<keyword evidence="4" id="KW-0964">Secreted</keyword>
<evidence type="ECO:0000256" key="7">
    <source>
        <dbReference type="ARBA" id="ARBA00023026"/>
    </source>
</evidence>
<accession>A0A8X8H5T6</accession>
<dbReference type="InterPro" id="IPR050557">
    <property type="entry name" value="RTX_toxin/Mannuronan_C5-epim"/>
</dbReference>
<dbReference type="RefSeq" id="WP_174539961.1">
    <property type="nucleotide sequence ID" value="NZ_WHUT02000012.1"/>
</dbReference>
<dbReference type="PANTHER" id="PTHR38340:SF1">
    <property type="entry name" value="S-LAYER PROTEIN"/>
    <property type="match status" value="1"/>
</dbReference>
<dbReference type="InterPro" id="IPR001343">
    <property type="entry name" value="Hemolysn_Ca-bd"/>
</dbReference>
<evidence type="ECO:0000256" key="4">
    <source>
        <dbReference type="ARBA" id="ARBA00022525"/>
    </source>
</evidence>
<dbReference type="GO" id="GO:0005509">
    <property type="term" value="F:calcium ion binding"/>
    <property type="evidence" value="ECO:0007669"/>
    <property type="project" value="InterPro"/>
</dbReference>
<dbReference type="PANTHER" id="PTHR38340">
    <property type="entry name" value="S-LAYER PROTEIN"/>
    <property type="match status" value="1"/>
</dbReference>
<evidence type="ECO:0000256" key="6">
    <source>
        <dbReference type="ARBA" id="ARBA00022737"/>
    </source>
</evidence>
<evidence type="ECO:0000256" key="5">
    <source>
        <dbReference type="ARBA" id="ARBA00022656"/>
    </source>
</evidence>
<dbReference type="Proteomes" id="UP000484076">
    <property type="component" value="Unassembled WGS sequence"/>
</dbReference>
<comment type="caution">
    <text evidence="10">The sequence shown here is derived from an EMBL/GenBank/DDBJ whole genome shotgun (WGS) entry which is preliminary data.</text>
</comment>
<feature type="domain" description="Peptidase M10 serralysin C-terminal" evidence="9">
    <location>
        <begin position="462"/>
        <end position="537"/>
    </location>
</feature>
<dbReference type="InterPro" id="IPR013858">
    <property type="entry name" value="Peptidase_M10B_C"/>
</dbReference>